<dbReference type="OrthoDB" id="291007at2759"/>
<dbReference type="VEuPathDB" id="FungiDB:P170DRAFT_428665"/>
<evidence type="ECO:0000256" key="1">
    <source>
        <dbReference type="SAM" id="SignalP"/>
    </source>
</evidence>
<dbReference type="RefSeq" id="XP_024700704.1">
    <property type="nucleotide sequence ID" value="XM_024847854.1"/>
</dbReference>
<feature type="signal peptide" evidence="1">
    <location>
        <begin position="1"/>
        <end position="25"/>
    </location>
</feature>
<evidence type="ECO:0000313" key="3">
    <source>
        <dbReference type="Proteomes" id="UP000234275"/>
    </source>
</evidence>
<reference evidence="2 3" key="1">
    <citation type="submission" date="2016-12" db="EMBL/GenBank/DDBJ databases">
        <title>The genomes of Aspergillus section Nigri reveals drivers in fungal speciation.</title>
        <authorList>
            <consortium name="DOE Joint Genome Institute"/>
            <person name="Vesth T.C."/>
            <person name="Nybo J."/>
            <person name="Theobald S."/>
            <person name="Brandl J."/>
            <person name="Frisvad J.C."/>
            <person name="Nielsen K.F."/>
            <person name="Lyhne E.K."/>
            <person name="Kogle M.E."/>
            <person name="Kuo A."/>
            <person name="Riley R."/>
            <person name="Clum A."/>
            <person name="Nolan M."/>
            <person name="Lipzen A."/>
            <person name="Salamov A."/>
            <person name="Henrissat B."/>
            <person name="Wiebenga A."/>
            <person name="De Vries R.P."/>
            <person name="Grigoriev I.V."/>
            <person name="Mortensen U.H."/>
            <person name="Andersen M.R."/>
            <person name="Baker S.E."/>
        </authorList>
    </citation>
    <scope>NUCLEOTIDE SEQUENCE [LARGE SCALE GENOMIC DNA]</scope>
    <source>
        <strain evidence="2 3">IBT 23096</strain>
    </source>
</reference>
<gene>
    <name evidence="2" type="ORF">P170DRAFT_428665</name>
</gene>
<comment type="caution">
    <text evidence="2">The sequence shown here is derived from an EMBL/GenBank/DDBJ whole genome shotgun (WGS) entry which is preliminary data.</text>
</comment>
<name>A0A2I2FXR6_9EURO</name>
<organism evidence="2 3">
    <name type="scientific">Aspergillus steynii IBT 23096</name>
    <dbReference type="NCBI Taxonomy" id="1392250"/>
    <lineage>
        <taxon>Eukaryota</taxon>
        <taxon>Fungi</taxon>
        <taxon>Dikarya</taxon>
        <taxon>Ascomycota</taxon>
        <taxon>Pezizomycotina</taxon>
        <taxon>Eurotiomycetes</taxon>
        <taxon>Eurotiomycetidae</taxon>
        <taxon>Eurotiales</taxon>
        <taxon>Aspergillaceae</taxon>
        <taxon>Aspergillus</taxon>
        <taxon>Aspergillus subgen. Circumdati</taxon>
    </lineage>
</organism>
<dbReference type="InterPro" id="IPR024079">
    <property type="entry name" value="MetalloPept_cat_dom_sf"/>
</dbReference>
<accession>A0A2I2FXR6</accession>
<protein>
    <recommendedName>
        <fullName evidence="4">Zincin</fullName>
    </recommendedName>
</protein>
<dbReference type="AlphaFoldDB" id="A0A2I2FXR6"/>
<dbReference type="GO" id="GO:0008237">
    <property type="term" value="F:metallopeptidase activity"/>
    <property type="evidence" value="ECO:0007669"/>
    <property type="project" value="InterPro"/>
</dbReference>
<keyword evidence="1" id="KW-0732">Signal</keyword>
<proteinExistence type="predicted"/>
<dbReference type="Gene3D" id="3.40.390.10">
    <property type="entry name" value="Collagenase (Catalytic Domain)"/>
    <property type="match status" value="1"/>
</dbReference>
<sequence>MLQWKSVLGLALWLVAFFGPGLVNAGHALWESSHAKIKHAVPISVDSQVVTTWPLGEVRYCWASQTERDRFERILRSAINVWYAAGLPEQRFTFTQISQAECTRSRRDSLLVIMAESPYEFATSVGKYVPEAGDFNHGPIMIIPNAYDEQFGWGAPGGSSRQEKFMHAIGHILGLYHEHQLPWFWESNQFELNCQNLYGYEDALLRAPRGIPLFDKERGICGNRRAAMEAGFKVAAQILPMTDEPELAHLHHPNRAATAYDVDWDSIMMYNSRSGVRQGLRGLGLKTTRHMNGRISVNHQPTLKDVQALIQLYDAAVDKAFERLYLDPRSEHYVTFQRIKQAGSCNRQLKK</sequence>
<feature type="chain" id="PRO_5014146194" description="Zincin" evidence="1">
    <location>
        <begin position="26"/>
        <end position="351"/>
    </location>
</feature>
<evidence type="ECO:0000313" key="2">
    <source>
        <dbReference type="EMBL" id="PLB45402.1"/>
    </source>
</evidence>
<dbReference type="EMBL" id="MSFO01000007">
    <property type="protein sequence ID" value="PLB45402.1"/>
    <property type="molecule type" value="Genomic_DNA"/>
</dbReference>
<dbReference type="SUPFAM" id="SSF55486">
    <property type="entry name" value="Metalloproteases ('zincins'), catalytic domain"/>
    <property type="match status" value="1"/>
</dbReference>
<evidence type="ECO:0008006" key="4">
    <source>
        <dbReference type="Google" id="ProtNLM"/>
    </source>
</evidence>
<dbReference type="GeneID" id="36555553"/>
<dbReference type="Proteomes" id="UP000234275">
    <property type="component" value="Unassembled WGS sequence"/>
</dbReference>
<dbReference type="STRING" id="1392250.A0A2I2FXR6"/>
<keyword evidence="3" id="KW-1185">Reference proteome</keyword>